<evidence type="ECO:0000313" key="3">
    <source>
        <dbReference type="Proteomes" id="UP000011669"/>
    </source>
</evidence>
<dbReference type="Proteomes" id="UP000011669">
    <property type="component" value="Unassembled WGS sequence"/>
</dbReference>
<feature type="transmembrane region" description="Helical" evidence="1">
    <location>
        <begin position="256"/>
        <end position="275"/>
    </location>
</feature>
<dbReference type="OrthoDB" id="202254at2157"/>
<feature type="transmembrane region" description="Helical" evidence="1">
    <location>
        <begin position="31"/>
        <end position="52"/>
    </location>
</feature>
<reference evidence="2 3" key="1">
    <citation type="journal article" date="2014" name="PLoS Genet.">
        <title>Phylogenetically driven sequencing of extremely halophilic archaea reveals strategies for static and dynamic osmo-response.</title>
        <authorList>
            <person name="Becker E.A."/>
            <person name="Seitzer P.M."/>
            <person name="Tritt A."/>
            <person name="Larsen D."/>
            <person name="Krusor M."/>
            <person name="Yao A.I."/>
            <person name="Wu D."/>
            <person name="Madern D."/>
            <person name="Eisen J.A."/>
            <person name="Darling A.E."/>
            <person name="Facciotti M.T."/>
        </authorList>
    </citation>
    <scope>NUCLEOTIDE SEQUENCE [LARGE SCALE GENOMIC DNA]</scope>
    <source>
        <strain evidence="2 3">DSM 5350</strain>
    </source>
</reference>
<keyword evidence="1" id="KW-1133">Transmembrane helix</keyword>
<proteinExistence type="predicted"/>
<feature type="transmembrane region" description="Helical" evidence="1">
    <location>
        <begin position="290"/>
        <end position="313"/>
    </location>
</feature>
<evidence type="ECO:0000313" key="2">
    <source>
        <dbReference type="EMBL" id="EMA46943.1"/>
    </source>
</evidence>
<dbReference type="InParanoid" id="M0MNJ9"/>
<keyword evidence="3" id="KW-1185">Reference proteome</keyword>
<organism evidence="2 3">
    <name type="scientific">Halococcus saccharolyticus DSM 5350</name>
    <dbReference type="NCBI Taxonomy" id="1227455"/>
    <lineage>
        <taxon>Archaea</taxon>
        <taxon>Methanobacteriati</taxon>
        <taxon>Methanobacteriota</taxon>
        <taxon>Stenosarchaea group</taxon>
        <taxon>Halobacteria</taxon>
        <taxon>Halobacteriales</taxon>
        <taxon>Halococcaceae</taxon>
        <taxon>Halococcus</taxon>
    </lineage>
</organism>
<evidence type="ECO:0000256" key="1">
    <source>
        <dbReference type="SAM" id="Phobius"/>
    </source>
</evidence>
<protein>
    <submittedName>
        <fullName evidence="2">Uncharacterized protein</fullName>
    </submittedName>
</protein>
<dbReference type="AlphaFoldDB" id="M0MNJ9"/>
<gene>
    <name evidence="2" type="ORF">C449_02884</name>
</gene>
<feature type="transmembrane region" description="Helical" evidence="1">
    <location>
        <begin position="72"/>
        <end position="91"/>
    </location>
</feature>
<dbReference type="PATRIC" id="fig|1227455.4.peg.588"/>
<dbReference type="EMBL" id="AOMD01000011">
    <property type="protein sequence ID" value="EMA46943.1"/>
    <property type="molecule type" value="Genomic_DNA"/>
</dbReference>
<dbReference type="RefSeq" id="WP_006076399.1">
    <property type="nucleotide sequence ID" value="NZ_AOMD01000011.1"/>
</dbReference>
<keyword evidence="1" id="KW-0472">Membrane</keyword>
<dbReference type="STRING" id="1227455.C449_02884"/>
<dbReference type="InterPro" id="IPR058278">
    <property type="entry name" value="DUF7972"/>
</dbReference>
<comment type="caution">
    <text evidence="2">The sequence shown here is derived from an EMBL/GenBank/DDBJ whole genome shotgun (WGS) entry which is preliminary data.</text>
</comment>
<sequence>MSDAASNGSIRDRSGGDRLRLWLLLDADRRLLTGLLTFGLFLTIMIVGAINTTPLRVMVREGTHLERLFQSFTMSLITGITIVVGLNQLVLSQEMGSLDEQRDRMAGAMEFRLDAEELIGSVTSPEPGSFMRTFVTSCTDHGTKLQSVTDGNTDRELRDDIADLVDRLHAQSAAVDDRLDDAQFGRFEVVRAILNYNYSWLVYRTRSIRAEHAESLDEDERAAFDDLVEVLELFGPARQHFKALYFRWELVNFSRTILYIGVPALAISILSLVYLDPNSFPGTTAGVDNLVLVVSAATAVAATPFFLVVAYIVRLGTIAKRTLTVGPFVLRDAQQSGDLDLEG</sequence>
<keyword evidence="1" id="KW-0812">Transmembrane</keyword>
<name>M0MNJ9_9EURY</name>
<accession>M0MNJ9</accession>
<dbReference type="Pfam" id="PF25927">
    <property type="entry name" value="DUF7972"/>
    <property type="match status" value="1"/>
</dbReference>